<keyword evidence="1" id="KW-0407">Ion channel</keyword>
<dbReference type="GO" id="GO:0008381">
    <property type="term" value="F:mechanosensitive monoatomic ion channel activity"/>
    <property type="evidence" value="ECO:0007669"/>
    <property type="project" value="InterPro"/>
</dbReference>
<feature type="transmembrane region" description="Helical" evidence="1">
    <location>
        <begin position="29"/>
        <end position="47"/>
    </location>
</feature>
<comment type="similarity">
    <text evidence="1">Belongs to the MscS (TC 1.A.23) family.</text>
</comment>
<keyword evidence="1" id="KW-0813">Transport</keyword>
<comment type="caution">
    <text evidence="3">The sequence shown here is derived from an EMBL/GenBank/DDBJ whole genome shotgun (WGS) entry which is preliminary data.</text>
</comment>
<dbReference type="PANTHER" id="PTHR30221">
    <property type="entry name" value="SMALL-CONDUCTANCE MECHANOSENSITIVE CHANNEL"/>
    <property type="match status" value="1"/>
</dbReference>
<comment type="subcellular location">
    <subcellularLocation>
        <location evidence="1">Cell inner membrane</location>
        <topology evidence="1">Multi-pass membrane protein</topology>
    </subcellularLocation>
</comment>
<evidence type="ECO:0000256" key="1">
    <source>
        <dbReference type="RuleBase" id="RU369025"/>
    </source>
</evidence>
<keyword evidence="1" id="KW-0997">Cell inner membrane</keyword>
<dbReference type="EMBL" id="JACIJF010000037">
    <property type="protein sequence ID" value="MBB5713034.1"/>
    <property type="molecule type" value="Genomic_DNA"/>
</dbReference>
<comment type="caution">
    <text evidence="1">Lacks conserved residue(s) required for the propagation of feature annotation.</text>
</comment>
<dbReference type="PANTHER" id="PTHR30221:SF1">
    <property type="entry name" value="SMALL-CONDUCTANCE MECHANOSENSITIVE CHANNEL"/>
    <property type="match status" value="1"/>
</dbReference>
<keyword evidence="1" id="KW-0472">Membrane</keyword>
<keyword evidence="1" id="KW-1133">Transmembrane helix</keyword>
<comment type="function">
    <text evidence="1">Mechanosensitive channel that participates in the regulation of osmotic pressure changes within the cell, opening in response to stretch forces in the membrane lipid bilayer, without the need for other proteins. Contributes to normal resistance to hypoosmotic shock. Forms an ion channel of 1.0 nanosiemens conductance with a slight preference for anions.</text>
</comment>
<feature type="transmembrane region" description="Helical" evidence="1">
    <location>
        <begin position="367"/>
        <end position="384"/>
    </location>
</feature>
<evidence type="ECO:0000313" key="3">
    <source>
        <dbReference type="EMBL" id="MBB5713034.1"/>
    </source>
</evidence>
<protein>
    <recommendedName>
        <fullName evidence="1">Small-conductance mechanosensitive channel</fullName>
    </recommendedName>
</protein>
<dbReference type="AlphaFoldDB" id="A0A840YTM0"/>
<feature type="transmembrane region" description="Helical" evidence="1">
    <location>
        <begin position="124"/>
        <end position="145"/>
    </location>
</feature>
<keyword evidence="1" id="KW-0406">Ion transport</keyword>
<feature type="transmembrane region" description="Helical" evidence="1">
    <location>
        <begin position="292"/>
        <end position="313"/>
    </location>
</feature>
<feature type="compositionally biased region" description="Polar residues" evidence="2">
    <location>
        <begin position="435"/>
        <end position="459"/>
    </location>
</feature>
<dbReference type="GO" id="GO:0005886">
    <property type="term" value="C:plasma membrane"/>
    <property type="evidence" value="ECO:0007669"/>
    <property type="project" value="UniProtKB-SubCell"/>
</dbReference>
<feature type="transmembrane region" description="Helical" evidence="1">
    <location>
        <begin position="91"/>
        <end position="112"/>
    </location>
</feature>
<keyword evidence="1" id="KW-0812">Transmembrane</keyword>
<dbReference type="Proteomes" id="UP000527143">
    <property type="component" value="Unassembled WGS sequence"/>
</dbReference>
<keyword evidence="1" id="KW-1003">Cell membrane</keyword>
<dbReference type="InterPro" id="IPR008910">
    <property type="entry name" value="MSC_TM_helix"/>
</dbReference>
<dbReference type="RefSeq" id="WP_184092011.1">
    <property type="nucleotide sequence ID" value="NZ_JACIJF010000037.1"/>
</dbReference>
<accession>A0A840YTM0</accession>
<feature type="region of interest" description="Disordered" evidence="2">
    <location>
        <begin position="427"/>
        <end position="459"/>
    </location>
</feature>
<name>A0A840YTM0_9SPHN</name>
<dbReference type="Pfam" id="PF05552">
    <property type="entry name" value="MS_channel_1st_1"/>
    <property type="match status" value="3"/>
</dbReference>
<feature type="transmembrane region" description="Helical" evidence="1">
    <location>
        <begin position="182"/>
        <end position="202"/>
    </location>
</feature>
<comment type="subunit">
    <text evidence="1">Homoheptamer.</text>
</comment>
<dbReference type="NCBIfam" id="NF033912">
    <property type="entry name" value="msc"/>
    <property type="match status" value="1"/>
</dbReference>
<feature type="transmembrane region" description="Helical" evidence="1">
    <location>
        <begin position="325"/>
        <end position="346"/>
    </location>
</feature>
<keyword evidence="4" id="KW-1185">Reference proteome</keyword>
<gene>
    <name evidence="3" type="ORF">FHT02_004296</name>
</gene>
<feature type="transmembrane region" description="Helical" evidence="1">
    <location>
        <begin position="390"/>
        <end position="414"/>
    </location>
</feature>
<dbReference type="Gene3D" id="1.10.287.1260">
    <property type="match status" value="1"/>
</dbReference>
<proteinExistence type="inferred from homology"/>
<reference evidence="3 4" key="1">
    <citation type="submission" date="2020-08" db="EMBL/GenBank/DDBJ databases">
        <title>Genomic Encyclopedia of Type Strains, Phase IV (KMG-IV): sequencing the most valuable type-strain genomes for metagenomic binning, comparative biology and taxonomic classification.</title>
        <authorList>
            <person name="Goeker M."/>
        </authorList>
    </citation>
    <scope>NUCLEOTIDE SEQUENCE [LARGE SCALE GENOMIC DNA]</scope>
    <source>
        <strain evidence="3 4">DSM 26736</strain>
    </source>
</reference>
<dbReference type="InterPro" id="IPR045275">
    <property type="entry name" value="MscS_archaea/bacteria_type"/>
</dbReference>
<evidence type="ECO:0000256" key="2">
    <source>
        <dbReference type="SAM" id="MobiDB-lite"/>
    </source>
</evidence>
<feature type="transmembrane region" description="Helical" evidence="1">
    <location>
        <begin position="222"/>
        <end position="242"/>
    </location>
</feature>
<evidence type="ECO:0000313" key="4">
    <source>
        <dbReference type="Proteomes" id="UP000527143"/>
    </source>
</evidence>
<organism evidence="3 4">
    <name type="scientific">Sphingomonas xinjiangensis</name>
    <dbReference type="NCBI Taxonomy" id="643568"/>
    <lineage>
        <taxon>Bacteria</taxon>
        <taxon>Pseudomonadati</taxon>
        <taxon>Pseudomonadota</taxon>
        <taxon>Alphaproteobacteria</taxon>
        <taxon>Sphingomonadales</taxon>
        <taxon>Sphingomonadaceae</taxon>
        <taxon>Sphingomonas</taxon>
    </lineage>
</organism>
<sequence length="459" mass="47070">MEPDYVSVDGLAAGTRNFGETAMFYVQEWGPRLLAAAVILLIGYLIAKAVKWGVASLVNSTPLARHAHRHAGVPETAGRHPKSVGAQVGDAAFWIVILIALVLAAQPLGLAAATSPIGRMLNGFGAGIPNIIGAVLIFFVGYIVASVAKKAIEAVLTAARTEQIAERAGLAKADPTTLPRMVGGIVFALIIIPVAIAALDQLNIRAISDPATAMLRIILDSIPHVIAAAIILALAFVIGRFASQLLTQFLSSTGFDRTVAAMGLFPAAKPQSDDTSASGDIASTPALVPSKLLGGAVFAAIMIFGLMEAFRQLNFTYGSRMMAEILTLLGSVIFGAVIIAAAVAIAKLVASVIRASGGANGELTAKIVQVAIIVLGTAIGLRFMGLADDIINLAFGLTLGAIAVAFALAFGLGGRDAAARIVQRLAGSNDGSDKPTPQASTIVRPTGTSTSSAPQEPQA</sequence>